<feature type="domain" description="FAD-binding FR-type" evidence="3">
    <location>
        <begin position="13"/>
        <end position="131"/>
    </location>
</feature>
<dbReference type="SUPFAM" id="SSF52343">
    <property type="entry name" value="Ferredoxin reductase-like, C-terminal NADP-linked domain"/>
    <property type="match status" value="1"/>
</dbReference>
<evidence type="ECO:0000256" key="2">
    <source>
        <dbReference type="ARBA" id="ARBA00023027"/>
    </source>
</evidence>
<dbReference type="Proteomes" id="UP001175261">
    <property type="component" value="Unassembled WGS sequence"/>
</dbReference>
<organism evidence="4 5">
    <name type="scientific">Sarocladium strictum</name>
    <name type="common">Black bundle disease fungus</name>
    <name type="synonym">Acremonium strictum</name>
    <dbReference type="NCBI Taxonomy" id="5046"/>
    <lineage>
        <taxon>Eukaryota</taxon>
        <taxon>Fungi</taxon>
        <taxon>Dikarya</taxon>
        <taxon>Ascomycota</taxon>
        <taxon>Pezizomycotina</taxon>
        <taxon>Sordariomycetes</taxon>
        <taxon>Hypocreomycetidae</taxon>
        <taxon>Hypocreales</taxon>
        <taxon>Sarocladiaceae</taxon>
        <taxon>Sarocladium</taxon>
    </lineage>
</organism>
<keyword evidence="1" id="KW-0560">Oxidoreductase</keyword>
<comment type="caution">
    <text evidence="4">The sequence shown here is derived from an EMBL/GenBank/DDBJ whole genome shotgun (WGS) entry which is preliminary data.</text>
</comment>
<dbReference type="EMBL" id="JAPDFR010000001">
    <property type="protein sequence ID" value="KAK0392133.1"/>
    <property type="molecule type" value="Genomic_DNA"/>
</dbReference>
<dbReference type="PANTHER" id="PTHR46505">
    <property type="entry name" value="OXIDOREDUCTASE NAD-BINDING DOMAIN-CONTAINING PROTEIN 1"/>
    <property type="match status" value="1"/>
</dbReference>
<evidence type="ECO:0000313" key="4">
    <source>
        <dbReference type="EMBL" id="KAK0392133.1"/>
    </source>
</evidence>
<gene>
    <name evidence="4" type="ORF">NLU13_1631</name>
</gene>
<protein>
    <recommendedName>
        <fullName evidence="3">FAD-binding FR-type domain-containing protein</fullName>
    </recommendedName>
</protein>
<proteinExistence type="predicted"/>
<dbReference type="Gene3D" id="3.40.50.80">
    <property type="entry name" value="Nucleotide-binding domain of ferredoxin-NADP reductase (FNR) module"/>
    <property type="match status" value="1"/>
</dbReference>
<dbReference type="InterPro" id="IPR039261">
    <property type="entry name" value="FNR_nucleotide-bd"/>
</dbReference>
<dbReference type="GO" id="GO:0005739">
    <property type="term" value="C:mitochondrion"/>
    <property type="evidence" value="ECO:0007669"/>
    <property type="project" value="TreeGrafter"/>
</dbReference>
<dbReference type="InterPro" id="IPR017927">
    <property type="entry name" value="FAD-bd_FR_type"/>
</dbReference>
<reference evidence="4" key="1">
    <citation type="submission" date="2022-10" db="EMBL/GenBank/DDBJ databases">
        <title>Determination and structural analysis of whole genome sequence of Sarocladium strictum F4-1.</title>
        <authorList>
            <person name="Hu L."/>
            <person name="Jiang Y."/>
        </authorList>
    </citation>
    <scope>NUCLEOTIDE SEQUENCE</scope>
    <source>
        <strain evidence="4">F4-1</strain>
    </source>
</reference>
<accession>A0AA39LCE4</accession>
<evidence type="ECO:0000313" key="5">
    <source>
        <dbReference type="Proteomes" id="UP001175261"/>
    </source>
</evidence>
<dbReference type="PROSITE" id="PS51384">
    <property type="entry name" value="FAD_FR"/>
    <property type="match status" value="1"/>
</dbReference>
<dbReference type="Gene3D" id="2.40.30.10">
    <property type="entry name" value="Translation factors"/>
    <property type="match status" value="1"/>
</dbReference>
<keyword evidence="2" id="KW-0520">NAD</keyword>
<sequence length="282" mass="30916">MGEKTGHLERTAREPREKELIDVELSQVTQVNDRVRLLRLSLPAPIKVLAGQWLDTYVPDTRGAGGFTITSPPSTAASPQDPYFELAVQKSPDNPHAAWIWQPPEEILNHKLQVRVGGSFVYPPGADFEDVKRVVLVGGGVGVNPLVSMMGEMADRRDDLEVDVLYGSKLPGGTLQEVLFLDRIAQMFRGGRLRGSVNVFLTETGDSTLGEIPEWLQSPSIALRKGRMSVQQVKNAIGKGDSNETIVYICGPPAMTDGLAAAVSQQDDGVIEARRVMTEKWW</sequence>
<name>A0AA39LCE4_SARSR</name>
<dbReference type="AlphaFoldDB" id="A0AA39LCE4"/>
<keyword evidence="5" id="KW-1185">Reference proteome</keyword>
<dbReference type="InterPro" id="IPR052128">
    <property type="entry name" value="Oxidoreductase_NAD-binding"/>
</dbReference>
<dbReference type="PANTHER" id="PTHR46505:SF1">
    <property type="entry name" value="OXIDOREDUCTASE NAD-BINDING DOMAIN-CONTAINING PROTEIN 1"/>
    <property type="match status" value="1"/>
</dbReference>
<evidence type="ECO:0000256" key="1">
    <source>
        <dbReference type="ARBA" id="ARBA00023002"/>
    </source>
</evidence>
<dbReference type="InterPro" id="IPR017938">
    <property type="entry name" value="Riboflavin_synthase-like_b-brl"/>
</dbReference>
<evidence type="ECO:0000259" key="3">
    <source>
        <dbReference type="PROSITE" id="PS51384"/>
    </source>
</evidence>
<dbReference type="CDD" id="cd00322">
    <property type="entry name" value="FNR_like"/>
    <property type="match status" value="1"/>
</dbReference>
<dbReference type="GO" id="GO:0016491">
    <property type="term" value="F:oxidoreductase activity"/>
    <property type="evidence" value="ECO:0007669"/>
    <property type="project" value="UniProtKB-KW"/>
</dbReference>
<dbReference type="SUPFAM" id="SSF63380">
    <property type="entry name" value="Riboflavin synthase domain-like"/>
    <property type="match status" value="1"/>
</dbReference>